<feature type="transmembrane region" description="Helical" evidence="1">
    <location>
        <begin position="179"/>
        <end position="199"/>
    </location>
</feature>
<keyword evidence="1" id="KW-0472">Membrane</keyword>
<feature type="transmembrane region" description="Helical" evidence="1">
    <location>
        <begin position="108"/>
        <end position="128"/>
    </location>
</feature>
<dbReference type="AlphaFoldDB" id="A0A1I5A634"/>
<dbReference type="InterPro" id="IPR049713">
    <property type="entry name" value="Pr6Pr-like"/>
</dbReference>
<dbReference type="NCBIfam" id="NF038065">
    <property type="entry name" value="Pr6Pr"/>
    <property type="match status" value="1"/>
</dbReference>
<gene>
    <name evidence="2" type="ORF">SAMN05216219_1205</name>
</gene>
<feature type="transmembrane region" description="Helical" evidence="1">
    <location>
        <begin position="45"/>
        <end position="69"/>
    </location>
</feature>
<organism evidence="2 3">
    <name type="scientific">Mycetocola miduiensis</name>
    <dbReference type="NCBI Taxonomy" id="995034"/>
    <lineage>
        <taxon>Bacteria</taxon>
        <taxon>Bacillati</taxon>
        <taxon>Actinomycetota</taxon>
        <taxon>Actinomycetes</taxon>
        <taxon>Micrococcales</taxon>
        <taxon>Microbacteriaceae</taxon>
        <taxon>Mycetocola</taxon>
    </lineage>
</organism>
<keyword evidence="3" id="KW-1185">Reference proteome</keyword>
<dbReference type="Proteomes" id="UP000198867">
    <property type="component" value="Unassembled WGS sequence"/>
</dbReference>
<proteinExistence type="predicted"/>
<feature type="transmembrane region" description="Helical" evidence="1">
    <location>
        <begin position="76"/>
        <end position="96"/>
    </location>
</feature>
<dbReference type="RefSeq" id="WP_245762413.1">
    <property type="nucleotide sequence ID" value="NZ_FOVM01000003.1"/>
</dbReference>
<keyword evidence="1" id="KW-0812">Transmembrane</keyword>
<feature type="transmembrane region" description="Helical" evidence="1">
    <location>
        <begin position="12"/>
        <end position="33"/>
    </location>
</feature>
<accession>A0A1I5A634</accession>
<keyword evidence="1" id="KW-1133">Transmembrane helix</keyword>
<protein>
    <recommendedName>
        <fullName evidence="4">FAR-17a/AIG1-like protein</fullName>
    </recommendedName>
</protein>
<dbReference type="STRING" id="995034.SAMN05216219_1205"/>
<evidence type="ECO:0008006" key="4">
    <source>
        <dbReference type="Google" id="ProtNLM"/>
    </source>
</evidence>
<evidence type="ECO:0000313" key="2">
    <source>
        <dbReference type="EMBL" id="SFN57915.1"/>
    </source>
</evidence>
<name>A0A1I5A634_9MICO</name>
<feature type="transmembrane region" description="Helical" evidence="1">
    <location>
        <begin position="140"/>
        <end position="159"/>
    </location>
</feature>
<evidence type="ECO:0000256" key="1">
    <source>
        <dbReference type="SAM" id="Phobius"/>
    </source>
</evidence>
<evidence type="ECO:0000313" key="3">
    <source>
        <dbReference type="Proteomes" id="UP000198867"/>
    </source>
</evidence>
<sequence length="217" mass="23037">MTHASRTATTIVGFGRVGVGTLVVAVLAYAYAARFTVGDGNPFDYFGYFTNLTSVLTCVVLIATGVVMIAGRRVPAWFTLCRGVATACLLIVAVVYNVLVPGTGSAPLWVSILLHGVFPIAVFLDWLLIGDRPALPWRGLWIVLPYPILWLTVVLIRGVTDGWVPYGFLLPERGAASLVVHIGGLLGTLLAAGALVWAASRWRGLSRAGGEHSPIPG</sequence>
<dbReference type="EMBL" id="FOVM01000003">
    <property type="protein sequence ID" value="SFN57915.1"/>
    <property type="molecule type" value="Genomic_DNA"/>
</dbReference>
<reference evidence="3" key="1">
    <citation type="submission" date="2016-10" db="EMBL/GenBank/DDBJ databases">
        <authorList>
            <person name="Varghese N."/>
            <person name="Submissions S."/>
        </authorList>
    </citation>
    <scope>NUCLEOTIDE SEQUENCE [LARGE SCALE GENOMIC DNA]</scope>
    <source>
        <strain evidence="3">CGMCC 1.11101</strain>
    </source>
</reference>